<evidence type="ECO:0000313" key="2">
    <source>
        <dbReference type="EMBL" id="GBP06574.1"/>
    </source>
</evidence>
<accession>A0A4C1SXC2</accession>
<keyword evidence="3" id="KW-1185">Reference proteome</keyword>
<name>A0A4C1SXC2_EUMVA</name>
<evidence type="ECO:0000313" key="3">
    <source>
        <dbReference type="Proteomes" id="UP000299102"/>
    </source>
</evidence>
<feature type="compositionally biased region" description="Basic and acidic residues" evidence="1">
    <location>
        <begin position="87"/>
        <end position="98"/>
    </location>
</feature>
<feature type="region of interest" description="Disordered" evidence="1">
    <location>
        <begin position="23"/>
        <end position="105"/>
    </location>
</feature>
<dbReference type="EMBL" id="BGZK01000023">
    <property type="protein sequence ID" value="GBP06574.1"/>
    <property type="molecule type" value="Genomic_DNA"/>
</dbReference>
<dbReference type="AlphaFoldDB" id="A0A4C1SXC2"/>
<gene>
    <name evidence="2" type="ORF">EVAR_92567_1</name>
</gene>
<dbReference type="OrthoDB" id="7444926at2759"/>
<dbReference type="Proteomes" id="UP000299102">
    <property type="component" value="Unassembled WGS sequence"/>
</dbReference>
<organism evidence="2 3">
    <name type="scientific">Eumeta variegata</name>
    <name type="common">Bagworm moth</name>
    <name type="synonym">Eumeta japonica</name>
    <dbReference type="NCBI Taxonomy" id="151549"/>
    <lineage>
        <taxon>Eukaryota</taxon>
        <taxon>Metazoa</taxon>
        <taxon>Ecdysozoa</taxon>
        <taxon>Arthropoda</taxon>
        <taxon>Hexapoda</taxon>
        <taxon>Insecta</taxon>
        <taxon>Pterygota</taxon>
        <taxon>Neoptera</taxon>
        <taxon>Endopterygota</taxon>
        <taxon>Lepidoptera</taxon>
        <taxon>Glossata</taxon>
        <taxon>Ditrysia</taxon>
        <taxon>Tineoidea</taxon>
        <taxon>Psychidae</taxon>
        <taxon>Oiketicinae</taxon>
        <taxon>Eumeta</taxon>
    </lineage>
</organism>
<reference evidence="2 3" key="1">
    <citation type="journal article" date="2019" name="Commun. Biol.">
        <title>The bagworm genome reveals a unique fibroin gene that provides high tensile strength.</title>
        <authorList>
            <person name="Kono N."/>
            <person name="Nakamura H."/>
            <person name="Ohtoshi R."/>
            <person name="Tomita M."/>
            <person name="Numata K."/>
            <person name="Arakawa K."/>
        </authorList>
    </citation>
    <scope>NUCLEOTIDE SEQUENCE [LARGE SCALE GENOMIC DNA]</scope>
</reference>
<proteinExistence type="predicted"/>
<evidence type="ECO:0000256" key="1">
    <source>
        <dbReference type="SAM" id="MobiDB-lite"/>
    </source>
</evidence>
<comment type="caution">
    <text evidence="2">The sequence shown here is derived from an EMBL/GenBank/DDBJ whole genome shotgun (WGS) entry which is preliminary data.</text>
</comment>
<protein>
    <submittedName>
        <fullName evidence="2">Uncharacterized protein</fullName>
    </submittedName>
</protein>
<sequence length="105" mass="11974">MTQCSFRRLQVIFQALGAKEPDVLVPRQQELPHRPTPSEPVPVLQAEEMPQDGHEEGSRSINLTAERSAARARPARRHNTKQTTLDARARVSWSERHPCRLRSKS</sequence>